<evidence type="ECO:0000313" key="12">
    <source>
        <dbReference type="EMBL" id="QFY56460.1"/>
    </source>
</evidence>
<feature type="domain" description="Multidrug resistance protein MdtA-like C-terminal permuted SH3" evidence="10">
    <location>
        <begin position="309"/>
        <end position="366"/>
    </location>
</feature>
<dbReference type="AlphaFoldDB" id="A0AA91U2B5"/>
<keyword evidence="3" id="KW-0813">Transport</keyword>
<evidence type="ECO:0000313" key="13">
    <source>
        <dbReference type="Proteomes" id="UP000243750"/>
    </source>
</evidence>
<evidence type="ECO:0000256" key="1">
    <source>
        <dbReference type="ARBA" id="ARBA00004519"/>
    </source>
</evidence>
<accession>A0AA91U2B5</accession>
<dbReference type="InterPro" id="IPR006143">
    <property type="entry name" value="RND_pump_MFP"/>
</dbReference>
<dbReference type="Gene3D" id="2.40.420.20">
    <property type="match status" value="1"/>
</dbReference>
<sequence length="409" mass="43490">MRQLTASKALLLLSALLMSACDSEEAGPAAAGQAPPKPEVEVQVMRAEAIDNIIEVPGRVQAVRTAEIRARVDGIIQRRLYREGSDVEAGAELFAVDPREMQASLSAVKATLDRAQATEANAAQDVQRYKGLVEEQAISQQEYDTAVAGLRTAQADVSQAKAQLDAAQLDLDYTTISTPIAGRAGRAEVTEGALVSAANGTLLTTVEQFDPVYVNFSQSSSELLSIRSQLASGELTHPEGVDVAVTLTLENGSEFDQVGKMNFYAMTIDQATGTVALRAEFPNPDRLLLPGQFVQARIQAGTREEHMMLPQRAVQMAEEGPTVSVVTDEDTVAVRSVEVGEQRDGNWIITDGLEPGDRVIISGLQKIRPDQKVRAADSGEANADTPANSAEASTGGDAESTNAEGNNTL</sequence>
<dbReference type="Pfam" id="PF25967">
    <property type="entry name" value="RND-MFP_C"/>
    <property type="match status" value="1"/>
</dbReference>
<keyword evidence="4" id="KW-0175">Coiled coil</keyword>
<dbReference type="PANTHER" id="PTHR30158">
    <property type="entry name" value="ACRA/E-RELATED COMPONENT OF DRUG EFFLUX TRANSPORTER"/>
    <property type="match status" value="1"/>
</dbReference>
<evidence type="ECO:0000256" key="3">
    <source>
        <dbReference type="ARBA" id="ARBA00022448"/>
    </source>
</evidence>
<protein>
    <submittedName>
        <fullName evidence="12">Efflux RND transporter periplasmic adaptor subunit</fullName>
    </submittedName>
    <submittedName>
        <fullName evidence="11">Efflux transporter periplasmic adaptor subunit</fullName>
    </submittedName>
</protein>
<dbReference type="Pfam" id="PF25917">
    <property type="entry name" value="BSH_RND"/>
    <property type="match status" value="1"/>
</dbReference>
<dbReference type="InterPro" id="IPR058624">
    <property type="entry name" value="MdtA-like_HH"/>
</dbReference>
<dbReference type="FunFam" id="2.40.420.20:FF:000001">
    <property type="entry name" value="Efflux RND transporter periplasmic adaptor subunit"/>
    <property type="match status" value="1"/>
</dbReference>
<feature type="domain" description="Multidrug resistance protein MdtA-like barrel-sandwich hybrid" evidence="8">
    <location>
        <begin position="64"/>
        <end position="205"/>
    </location>
</feature>
<dbReference type="PROSITE" id="PS51257">
    <property type="entry name" value="PROKAR_LIPOPROTEIN"/>
    <property type="match status" value="1"/>
</dbReference>
<dbReference type="NCBIfam" id="TIGR01730">
    <property type="entry name" value="RND_mfp"/>
    <property type="match status" value="1"/>
</dbReference>
<evidence type="ECO:0000259" key="8">
    <source>
        <dbReference type="Pfam" id="PF25917"/>
    </source>
</evidence>
<evidence type="ECO:0000259" key="9">
    <source>
        <dbReference type="Pfam" id="PF25944"/>
    </source>
</evidence>
<feature type="domain" description="Multidrug resistance protein MdtA-like alpha-helical hairpin" evidence="7">
    <location>
        <begin position="106"/>
        <end position="174"/>
    </location>
</feature>
<keyword evidence="6" id="KW-0732">Signal</keyword>
<dbReference type="Proteomes" id="UP000243750">
    <property type="component" value="Unassembled WGS sequence"/>
</dbReference>
<dbReference type="InterPro" id="IPR058626">
    <property type="entry name" value="MdtA-like_b-barrel"/>
</dbReference>
<evidence type="ECO:0000256" key="6">
    <source>
        <dbReference type="SAM" id="SignalP"/>
    </source>
</evidence>
<feature type="domain" description="Multidrug resistance protein MdtA-like beta-barrel" evidence="9">
    <location>
        <begin position="211"/>
        <end position="302"/>
    </location>
</feature>
<dbReference type="GO" id="GO:0046677">
    <property type="term" value="P:response to antibiotic"/>
    <property type="evidence" value="ECO:0007669"/>
    <property type="project" value="TreeGrafter"/>
</dbReference>
<dbReference type="Pfam" id="PF25876">
    <property type="entry name" value="HH_MFP_RND"/>
    <property type="match status" value="1"/>
</dbReference>
<dbReference type="GO" id="GO:0022857">
    <property type="term" value="F:transmembrane transporter activity"/>
    <property type="evidence" value="ECO:0007669"/>
    <property type="project" value="InterPro"/>
</dbReference>
<organism evidence="11 13">
    <name type="scientific">Halopseudomonas pelagia</name>
    <dbReference type="NCBI Taxonomy" id="553151"/>
    <lineage>
        <taxon>Bacteria</taxon>
        <taxon>Pseudomonadati</taxon>
        <taxon>Pseudomonadota</taxon>
        <taxon>Gammaproteobacteria</taxon>
        <taxon>Pseudomonadales</taxon>
        <taxon>Pseudomonadaceae</taxon>
        <taxon>Halopseudomonas</taxon>
    </lineage>
</organism>
<evidence type="ECO:0000256" key="2">
    <source>
        <dbReference type="ARBA" id="ARBA00009477"/>
    </source>
</evidence>
<keyword evidence="14" id="KW-1185">Reference proteome</keyword>
<feature type="compositionally biased region" description="Polar residues" evidence="5">
    <location>
        <begin position="399"/>
        <end position="409"/>
    </location>
</feature>
<evidence type="ECO:0000256" key="4">
    <source>
        <dbReference type="ARBA" id="ARBA00023054"/>
    </source>
</evidence>
<reference evidence="11 13" key="1">
    <citation type="submission" date="2017-09" db="EMBL/GenBank/DDBJ databases">
        <title>Bacterial and phytoplankton interrelationship in Kongsfjorden, an Arctic fjord.</title>
        <authorList>
            <person name="Sinha R."/>
            <person name="Krishnan K."/>
        </authorList>
    </citation>
    <scope>NUCLEOTIDE SEQUENCE [LARGE SCALE GENOMIC DNA]</scope>
    <source>
        <strain evidence="11 13">58</strain>
    </source>
</reference>
<dbReference type="InterPro" id="IPR058627">
    <property type="entry name" value="MdtA-like_C"/>
</dbReference>
<dbReference type="PANTHER" id="PTHR30158:SF3">
    <property type="entry name" value="MULTIDRUG EFFLUX PUMP SUBUNIT ACRA-RELATED"/>
    <property type="match status" value="1"/>
</dbReference>
<comment type="subcellular location">
    <subcellularLocation>
        <location evidence="1">Cell inner membrane</location>
        <topology evidence="1">Lipid-anchor</topology>
    </subcellularLocation>
</comment>
<evidence type="ECO:0000259" key="10">
    <source>
        <dbReference type="Pfam" id="PF25967"/>
    </source>
</evidence>
<evidence type="ECO:0000313" key="14">
    <source>
        <dbReference type="Proteomes" id="UP000344571"/>
    </source>
</evidence>
<dbReference type="EMBL" id="NWMT01000104">
    <property type="protein sequence ID" value="PCC99458.1"/>
    <property type="molecule type" value="Genomic_DNA"/>
</dbReference>
<feature type="signal peptide" evidence="6">
    <location>
        <begin position="1"/>
        <end position="20"/>
    </location>
</feature>
<dbReference type="Gene3D" id="1.10.287.470">
    <property type="entry name" value="Helix hairpin bin"/>
    <property type="match status" value="1"/>
</dbReference>
<dbReference type="RefSeq" id="WP_096346538.1">
    <property type="nucleotide sequence ID" value="NZ_CP033116.1"/>
</dbReference>
<dbReference type="GO" id="GO:0005886">
    <property type="term" value="C:plasma membrane"/>
    <property type="evidence" value="ECO:0007669"/>
    <property type="project" value="UniProtKB-SubCell"/>
</dbReference>
<feature type="region of interest" description="Disordered" evidence="5">
    <location>
        <begin position="369"/>
        <end position="409"/>
    </location>
</feature>
<dbReference type="Gene3D" id="2.40.30.170">
    <property type="match status" value="1"/>
</dbReference>
<dbReference type="EMBL" id="CP033116">
    <property type="protein sequence ID" value="QFY56460.1"/>
    <property type="molecule type" value="Genomic_DNA"/>
</dbReference>
<proteinExistence type="inferred from homology"/>
<dbReference type="InterPro" id="IPR058625">
    <property type="entry name" value="MdtA-like_BSH"/>
</dbReference>
<dbReference type="Proteomes" id="UP000344571">
    <property type="component" value="Chromosome"/>
</dbReference>
<evidence type="ECO:0000313" key="11">
    <source>
        <dbReference type="EMBL" id="PCC99458.1"/>
    </source>
</evidence>
<evidence type="ECO:0000259" key="7">
    <source>
        <dbReference type="Pfam" id="PF25876"/>
    </source>
</evidence>
<evidence type="ECO:0000256" key="5">
    <source>
        <dbReference type="SAM" id="MobiDB-lite"/>
    </source>
</evidence>
<dbReference type="Gene3D" id="2.40.50.100">
    <property type="match status" value="1"/>
</dbReference>
<gene>
    <name evidence="11" type="ORF">CO192_10380</name>
    <name evidence="12" type="ORF">EAO82_08855</name>
</gene>
<comment type="similarity">
    <text evidence="2">Belongs to the membrane fusion protein (MFP) (TC 8.A.1) family.</text>
</comment>
<dbReference type="Pfam" id="PF25944">
    <property type="entry name" value="Beta-barrel_RND"/>
    <property type="match status" value="1"/>
</dbReference>
<name>A0AA91U2B5_9GAMM</name>
<reference evidence="12 14" key="2">
    <citation type="submission" date="2018-10" db="EMBL/GenBank/DDBJ databases">
        <title>Complete genome sequence of Pseudomonas pelagia strain Kongs-67.</title>
        <authorList>
            <person name="Sinha R.K."/>
            <person name="Krishnan K."/>
        </authorList>
    </citation>
    <scope>NUCLEOTIDE SEQUENCE [LARGE SCALE GENOMIC DNA]</scope>
    <source>
        <strain evidence="12 14">Kongs-67</strain>
    </source>
</reference>
<dbReference type="SUPFAM" id="SSF111369">
    <property type="entry name" value="HlyD-like secretion proteins"/>
    <property type="match status" value="1"/>
</dbReference>
<feature type="chain" id="PRO_5041710064" evidence="6">
    <location>
        <begin position="21"/>
        <end position="409"/>
    </location>
</feature>